<name>A0A2P2NYP1_RHIMU</name>
<organism evidence="1">
    <name type="scientific">Rhizophora mucronata</name>
    <name type="common">Asiatic mangrove</name>
    <dbReference type="NCBI Taxonomy" id="61149"/>
    <lineage>
        <taxon>Eukaryota</taxon>
        <taxon>Viridiplantae</taxon>
        <taxon>Streptophyta</taxon>
        <taxon>Embryophyta</taxon>
        <taxon>Tracheophyta</taxon>
        <taxon>Spermatophyta</taxon>
        <taxon>Magnoliopsida</taxon>
        <taxon>eudicotyledons</taxon>
        <taxon>Gunneridae</taxon>
        <taxon>Pentapetalae</taxon>
        <taxon>rosids</taxon>
        <taxon>fabids</taxon>
        <taxon>Malpighiales</taxon>
        <taxon>Rhizophoraceae</taxon>
        <taxon>Rhizophora</taxon>
    </lineage>
</organism>
<evidence type="ECO:0000313" key="1">
    <source>
        <dbReference type="EMBL" id="MBX47638.1"/>
    </source>
</evidence>
<sequence>MIPVLSTILTSLSPFSTASFISSKSSFILLPFSSATSTFSSFSLWLPFPNIFFSASYGISLL</sequence>
<proteinExistence type="predicted"/>
<reference evidence="1" key="1">
    <citation type="submission" date="2018-02" db="EMBL/GenBank/DDBJ databases">
        <title>Rhizophora mucronata_Transcriptome.</title>
        <authorList>
            <person name="Meera S.P."/>
            <person name="Sreeshan A."/>
            <person name="Augustine A."/>
        </authorList>
    </citation>
    <scope>NUCLEOTIDE SEQUENCE</scope>
    <source>
        <tissue evidence="1">Leaf</tissue>
    </source>
</reference>
<dbReference type="AlphaFoldDB" id="A0A2P2NYP1"/>
<dbReference type="EMBL" id="GGEC01067154">
    <property type="protein sequence ID" value="MBX47638.1"/>
    <property type="molecule type" value="Transcribed_RNA"/>
</dbReference>
<accession>A0A2P2NYP1</accession>
<protein>
    <submittedName>
        <fullName evidence="1">Myosin-13</fullName>
    </submittedName>
</protein>